<protein>
    <submittedName>
        <fullName evidence="8">MBL fold metallo-hydrolase</fullName>
    </submittedName>
</protein>
<keyword evidence="8" id="KW-0378">Hydrolase</keyword>
<feature type="transmembrane region" description="Helical" evidence="6">
    <location>
        <begin position="493"/>
        <end position="512"/>
    </location>
</feature>
<feature type="transmembrane region" description="Helical" evidence="6">
    <location>
        <begin position="68"/>
        <end position="90"/>
    </location>
</feature>
<dbReference type="InterPro" id="IPR035681">
    <property type="entry name" value="ComA-like_MBL"/>
</dbReference>
<feature type="transmembrane region" description="Helical" evidence="6">
    <location>
        <begin position="241"/>
        <end position="266"/>
    </location>
</feature>
<keyword evidence="3 6" id="KW-0812">Transmembrane</keyword>
<feature type="transmembrane region" description="Helical" evidence="6">
    <location>
        <begin position="376"/>
        <end position="395"/>
    </location>
</feature>
<evidence type="ECO:0000259" key="7">
    <source>
        <dbReference type="SMART" id="SM00849"/>
    </source>
</evidence>
<dbReference type="InterPro" id="IPR001279">
    <property type="entry name" value="Metallo-B-lactamas"/>
</dbReference>
<feature type="transmembrane region" description="Helical" evidence="6">
    <location>
        <begin position="407"/>
        <end position="429"/>
    </location>
</feature>
<organism evidence="8 9">
    <name type="scientific">Adlercreutzia caecimuris</name>
    <dbReference type="NCBI Taxonomy" id="671266"/>
    <lineage>
        <taxon>Bacteria</taxon>
        <taxon>Bacillati</taxon>
        <taxon>Actinomycetota</taxon>
        <taxon>Coriobacteriia</taxon>
        <taxon>Eggerthellales</taxon>
        <taxon>Eggerthellaceae</taxon>
        <taxon>Adlercreutzia</taxon>
    </lineage>
</organism>
<gene>
    <name evidence="8" type="ORF">E5986_02770</name>
</gene>
<dbReference type="EMBL" id="SSTJ01000002">
    <property type="protein sequence ID" value="THG38355.1"/>
    <property type="molecule type" value="Genomic_DNA"/>
</dbReference>
<keyword evidence="2" id="KW-1003">Cell membrane</keyword>
<dbReference type="InterPro" id="IPR052159">
    <property type="entry name" value="Competence_DNA_uptake"/>
</dbReference>
<evidence type="ECO:0000256" key="6">
    <source>
        <dbReference type="SAM" id="Phobius"/>
    </source>
</evidence>
<evidence type="ECO:0000256" key="5">
    <source>
        <dbReference type="ARBA" id="ARBA00023136"/>
    </source>
</evidence>
<name>A0A4S4G6J8_9ACTN</name>
<dbReference type="NCBIfam" id="TIGR00360">
    <property type="entry name" value="ComEC_N-term"/>
    <property type="match status" value="1"/>
</dbReference>
<proteinExistence type="predicted"/>
<comment type="caution">
    <text evidence="8">The sequence shown here is derived from an EMBL/GenBank/DDBJ whole genome shotgun (WGS) entry which is preliminary data.</text>
</comment>
<feature type="transmembrane region" description="Helical" evidence="6">
    <location>
        <begin position="40"/>
        <end position="61"/>
    </location>
</feature>
<feature type="transmembrane region" description="Helical" evidence="6">
    <location>
        <begin position="278"/>
        <end position="309"/>
    </location>
</feature>
<evidence type="ECO:0000313" key="9">
    <source>
        <dbReference type="Proteomes" id="UP000308978"/>
    </source>
</evidence>
<feature type="transmembrane region" description="Helical" evidence="6">
    <location>
        <begin position="340"/>
        <end position="364"/>
    </location>
</feature>
<dbReference type="Gene3D" id="3.60.15.10">
    <property type="entry name" value="Ribonuclease Z/Hydroxyacylglutathione hydrolase-like"/>
    <property type="match status" value="1"/>
</dbReference>
<feature type="transmembrane region" description="Helical" evidence="6">
    <location>
        <begin position="315"/>
        <end position="333"/>
    </location>
</feature>
<dbReference type="SUPFAM" id="SSF56281">
    <property type="entry name" value="Metallo-hydrolase/oxidoreductase"/>
    <property type="match status" value="1"/>
</dbReference>
<evidence type="ECO:0000256" key="3">
    <source>
        <dbReference type="ARBA" id="ARBA00022692"/>
    </source>
</evidence>
<dbReference type="InterPro" id="IPR004477">
    <property type="entry name" value="ComEC_N"/>
</dbReference>
<feature type="domain" description="Metallo-beta-lactamase" evidence="7">
    <location>
        <begin position="529"/>
        <end position="731"/>
    </location>
</feature>
<sequence>MSADSAKPPRPHLPPVLLAGLALWAVTALWWPWARTLDEGILVGAAAAGSAVAVLVFARGLRRKHVSVAAIVLLGAAVALAASSVGAAALTSSTEALVGREGPWECTLTTDAKATDFGFRAEARIVDGEGRAVSARLLLPEEGEGMLRGTRFSVSAPLKAPEDSSEEYFWNAGLVGTLGVSAVPPDASHQSVPFASLREQAIHLIGRYGGQGAPLLQALLCGWRPAIEETGAYEQFKTVGLAHLVAVSGAHLSIVTLFVAQILGVLRLGRRSRACATALFLGGYVCFTGMPVSALRAAVMAGAGLLALVTDRRNSALTALGACIVLFVGLDPTCALSASFVLSAGSTLGIVLVAPLILSAFGSWPRRVRSLIGEPLSLTAASALATQPYAAALFAQVPLLSPIANIAAAPLFALACTVGFVAVLVGLVAPPAAPAAIGVADLTARALGWIVDLLARVPGSCLPVDAEVVPMACLSAVMLGGLWAWWPTLRPRALALGLVVPLAAVLVLVPFASGASHPEDEIVMLNVGQGDAFLVRSRGASLLIDTGNQDGMLKEAVARQGVRRLDAVAITHPDDDHCGSLAALGDVALVGGLLVAEDLLTCPCDACTDLRDTAAREEYRSGIAGLSVGDEVSCGRFTLRVVWPRSFSDEGGNADSLSFLCSWDGDGDGAAEWTTLFCGDAEADELRAMASDLPSDGIDVLKVGHHGSKKSIDGELAAALRPSVALIGVGERNRYGHPAPAVCETLAAAGAEVLCSDERGDVSVAFSMEKLTVRSQNDASAS</sequence>
<evidence type="ECO:0000313" key="8">
    <source>
        <dbReference type="EMBL" id="THG38355.1"/>
    </source>
</evidence>
<dbReference type="PANTHER" id="PTHR30619:SF7">
    <property type="entry name" value="BETA-LACTAMASE DOMAIN PROTEIN"/>
    <property type="match status" value="1"/>
</dbReference>
<feature type="transmembrane region" description="Helical" evidence="6">
    <location>
        <begin position="468"/>
        <end position="486"/>
    </location>
</feature>
<evidence type="ECO:0000256" key="1">
    <source>
        <dbReference type="ARBA" id="ARBA00004651"/>
    </source>
</evidence>
<dbReference type="GO" id="GO:0005886">
    <property type="term" value="C:plasma membrane"/>
    <property type="evidence" value="ECO:0007669"/>
    <property type="project" value="UniProtKB-SubCell"/>
</dbReference>
<dbReference type="AlphaFoldDB" id="A0A4S4G6J8"/>
<keyword evidence="4 6" id="KW-1133">Transmembrane helix</keyword>
<evidence type="ECO:0000256" key="4">
    <source>
        <dbReference type="ARBA" id="ARBA00022989"/>
    </source>
</evidence>
<dbReference type="Pfam" id="PF00753">
    <property type="entry name" value="Lactamase_B"/>
    <property type="match status" value="1"/>
</dbReference>
<keyword evidence="5 6" id="KW-0472">Membrane</keyword>
<evidence type="ECO:0000256" key="2">
    <source>
        <dbReference type="ARBA" id="ARBA00022475"/>
    </source>
</evidence>
<dbReference type="PANTHER" id="PTHR30619">
    <property type="entry name" value="DNA INTERNALIZATION/COMPETENCE PROTEIN COMEC/REC2"/>
    <property type="match status" value="1"/>
</dbReference>
<dbReference type="Pfam" id="PF03772">
    <property type="entry name" value="Competence"/>
    <property type="match status" value="1"/>
</dbReference>
<dbReference type="SMART" id="SM00849">
    <property type="entry name" value="Lactamase_B"/>
    <property type="match status" value="1"/>
</dbReference>
<dbReference type="InterPro" id="IPR036866">
    <property type="entry name" value="RibonucZ/Hydroxyglut_hydro"/>
</dbReference>
<reference evidence="8 9" key="1">
    <citation type="submission" date="2019-04" db="EMBL/GenBank/DDBJ databases">
        <title>Microbes associate with the intestines of laboratory mice.</title>
        <authorList>
            <person name="Navarre W."/>
            <person name="Wong E."/>
            <person name="Huang K.C."/>
            <person name="Tropini C."/>
            <person name="Ng K."/>
            <person name="Yu B."/>
        </authorList>
    </citation>
    <scope>NUCLEOTIDE SEQUENCE [LARGE SCALE GENOMIC DNA]</scope>
    <source>
        <strain evidence="8 9">NM80_B27</strain>
    </source>
</reference>
<comment type="subcellular location">
    <subcellularLocation>
        <location evidence="1">Cell membrane</location>
        <topology evidence="1">Multi-pass membrane protein</topology>
    </subcellularLocation>
</comment>
<dbReference type="Proteomes" id="UP000308978">
    <property type="component" value="Unassembled WGS sequence"/>
</dbReference>
<dbReference type="RefSeq" id="WP_136433140.1">
    <property type="nucleotide sequence ID" value="NZ_SSTJ01000002.1"/>
</dbReference>
<dbReference type="GO" id="GO:0016787">
    <property type="term" value="F:hydrolase activity"/>
    <property type="evidence" value="ECO:0007669"/>
    <property type="project" value="UniProtKB-KW"/>
</dbReference>
<dbReference type="CDD" id="cd07731">
    <property type="entry name" value="ComA-like_MBL-fold"/>
    <property type="match status" value="1"/>
</dbReference>
<feature type="transmembrane region" description="Helical" evidence="6">
    <location>
        <begin position="12"/>
        <end position="34"/>
    </location>
</feature>
<accession>A0A4S4G6J8</accession>